<evidence type="ECO:0000256" key="5">
    <source>
        <dbReference type="ARBA" id="ARBA00022485"/>
    </source>
</evidence>
<dbReference type="CDD" id="cd10030">
    <property type="entry name" value="UDG-F4_TTUDGA_SPO1dp_like"/>
    <property type="match status" value="1"/>
</dbReference>
<dbReference type="SMART" id="SM00986">
    <property type="entry name" value="UDG"/>
    <property type="match status" value="1"/>
</dbReference>
<dbReference type="GO" id="GO:0051539">
    <property type="term" value="F:4 iron, 4 sulfur cluster binding"/>
    <property type="evidence" value="ECO:0007669"/>
    <property type="project" value="UniProtKB-KW"/>
</dbReference>
<evidence type="ECO:0000256" key="2">
    <source>
        <dbReference type="ARBA" id="ARBA00006521"/>
    </source>
</evidence>
<proteinExistence type="inferred from homology"/>
<dbReference type="GO" id="GO:0006281">
    <property type="term" value="P:DNA repair"/>
    <property type="evidence" value="ECO:0007669"/>
    <property type="project" value="UniProtKB-KW"/>
</dbReference>
<keyword evidence="6" id="KW-0479">Metal-binding</keyword>
<dbReference type="AlphaFoldDB" id="A0A916SAL9"/>
<dbReference type="InterPro" id="IPR051536">
    <property type="entry name" value="UDG_Type-4/5"/>
</dbReference>
<reference evidence="14" key="1">
    <citation type="journal article" date="2014" name="Int. J. Syst. Evol. Microbiol.">
        <title>Complete genome sequence of Corynebacterium casei LMG S-19264T (=DSM 44701T), isolated from a smear-ripened cheese.</title>
        <authorList>
            <consortium name="US DOE Joint Genome Institute (JGI-PGF)"/>
            <person name="Walter F."/>
            <person name="Albersmeier A."/>
            <person name="Kalinowski J."/>
            <person name="Ruckert C."/>
        </authorList>
    </citation>
    <scope>NUCLEOTIDE SEQUENCE</scope>
    <source>
        <strain evidence="14">CGMCC 1.15322</strain>
    </source>
</reference>
<accession>A0A916SAL9</accession>
<gene>
    <name evidence="14" type="ORF">GCM10011496_07090</name>
</gene>
<dbReference type="GO" id="GO:0046872">
    <property type="term" value="F:metal ion binding"/>
    <property type="evidence" value="ECO:0007669"/>
    <property type="project" value="UniProtKB-KW"/>
</dbReference>
<evidence type="ECO:0000256" key="12">
    <source>
        <dbReference type="SAM" id="MobiDB-lite"/>
    </source>
</evidence>
<evidence type="ECO:0000256" key="9">
    <source>
        <dbReference type="ARBA" id="ARBA00023004"/>
    </source>
</evidence>
<dbReference type="EC" id="3.2.2.27" evidence="3"/>
<feature type="region of interest" description="Disordered" evidence="12">
    <location>
        <begin position="59"/>
        <end position="81"/>
    </location>
</feature>
<name>A0A916SAL9_9BURK</name>
<reference evidence="14" key="2">
    <citation type="submission" date="2020-09" db="EMBL/GenBank/DDBJ databases">
        <authorList>
            <person name="Sun Q."/>
            <person name="Zhou Y."/>
        </authorList>
    </citation>
    <scope>NUCLEOTIDE SEQUENCE</scope>
    <source>
        <strain evidence="14">CGMCC 1.15322</strain>
    </source>
</reference>
<keyword evidence="5" id="KW-0004">4Fe-4S</keyword>
<dbReference type="EMBL" id="BMIG01000002">
    <property type="protein sequence ID" value="GGA88920.1"/>
    <property type="molecule type" value="Genomic_DNA"/>
</dbReference>
<evidence type="ECO:0000259" key="13">
    <source>
        <dbReference type="SMART" id="SM00986"/>
    </source>
</evidence>
<keyword evidence="11" id="KW-0234">DNA repair</keyword>
<evidence type="ECO:0000313" key="15">
    <source>
        <dbReference type="Proteomes" id="UP000620596"/>
    </source>
</evidence>
<dbReference type="InterPro" id="IPR005122">
    <property type="entry name" value="Uracil-DNA_glycosylase-like"/>
</dbReference>
<organism evidence="14 15">
    <name type="scientific">Polaromonas eurypsychrophila</name>
    <dbReference type="NCBI Taxonomy" id="1614635"/>
    <lineage>
        <taxon>Bacteria</taxon>
        <taxon>Pseudomonadati</taxon>
        <taxon>Pseudomonadota</taxon>
        <taxon>Betaproteobacteria</taxon>
        <taxon>Burkholderiales</taxon>
        <taxon>Comamonadaceae</taxon>
        <taxon>Polaromonas</taxon>
    </lineage>
</organism>
<keyword evidence="9" id="KW-0408">Iron</keyword>
<keyword evidence="10" id="KW-0411">Iron-sulfur</keyword>
<keyword evidence="7" id="KW-0227">DNA damage</keyword>
<evidence type="ECO:0000256" key="6">
    <source>
        <dbReference type="ARBA" id="ARBA00022723"/>
    </source>
</evidence>
<dbReference type="PANTHER" id="PTHR33693:SF1">
    <property type="entry name" value="TYPE-4 URACIL-DNA GLYCOSYLASE"/>
    <property type="match status" value="1"/>
</dbReference>
<keyword evidence="15" id="KW-1185">Reference proteome</keyword>
<evidence type="ECO:0000256" key="1">
    <source>
        <dbReference type="ARBA" id="ARBA00001400"/>
    </source>
</evidence>
<dbReference type="SMART" id="SM00987">
    <property type="entry name" value="UreE_C"/>
    <property type="match status" value="1"/>
</dbReference>
<dbReference type="PANTHER" id="PTHR33693">
    <property type="entry name" value="TYPE-5 URACIL-DNA GLYCOSYLASE"/>
    <property type="match status" value="1"/>
</dbReference>
<comment type="caution">
    <text evidence="14">The sequence shown here is derived from an EMBL/GenBank/DDBJ whole genome shotgun (WGS) entry which is preliminary data.</text>
</comment>
<dbReference type="SUPFAM" id="SSF52141">
    <property type="entry name" value="Uracil-DNA glycosylase-like"/>
    <property type="match status" value="1"/>
</dbReference>
<dbReference type="Proteomes" id="UP000620596">
    <property type="component" value="Unassembled WGS sequence"/>
</dbReference>
<dbReference type="GO" id="GO:0004844">
    <property type="term" value="F:uracil DNA N-glycosylase activity"/>
    <property type="evidence" value="ECO:0007669"/>
    <property type="project" value="UniProtKB-EC"/>
</dbReference>
<comment type="catalytic activity">
    <reaction evidence="1">
        <text>Hydrolyzes single-stranded DNA or mismatched double-stranded DNA and polynucleotides, releasing free uracil.</text>
        <dbReference type="EC" id="3.2.2.27"/>
    </reaction>
</comment>
<evidence type="ECO:0000256" key="8">
    <source>
        <dbReference type="ARBA" id="ARBA00022801"/>
    </source>
</evidence>
<evidence type="ECO:0000256" key="4">
    <source>
        <dbReference type="ARBA" id="ARBA00019403"/>
    </source>
</evidence>
<keyword evidence="8" id="KW-0378">Hydrolase</keyword>
<comment type="similarity">
    <text evidence="2">Belongs to the uracil-DNA glycosylase (UDG) superfamily. Type 4 (UDGa) family.</text>
</comment>
<evidence type="ECO:0000313" key="14">
    <source>
        <dbReference type="EMBL" id="GGA88920.1"/>
    </source>
</evidence>
<dbReference type="NCBIfam" id="TIGR00758">
    <property type="entry name" value="UDG_fam4"/>
    <property type="match status" value="1"/>
</dbReference>
<sequence length="300" mass="32222">MSLDLDKRQRAMLREMGVRIWQAPPATAVPDVLAAMDSAAVPARPPRAEARFDAELRRPQVAAARAPQPAPTVARAPAAPAAGLEPRPAGIELMAWPALQFAVAGCRACALCTNRKHTVFGVGPHSGQAGEAAPAVDWLVVGEAPGENEDIAGEPFVGQAGKLLDNMLLAIGLQRGNDDAARPGVARNIFITNVLKCRPPANRNPDPTEIAQCEPYLKRQVELLQPKMILALGKFAAQSLLQDSVPEVQKIPLGKLRGQVHRYLGVPVVVSYHPAYLLRSLGDKAKAWDDLCLAMSEFKR</sequence>
<feature type="domain" description="Uracil-DNA glycosylase-like" evidence="13">
    <location>
        <begin position="129"/>
        <end position="292"/>
    </location>
</feature>
<protein>
    <recommendedName>
        <fullName evidence="4">Type-4 uracil-DNA glycosylase</fullName>
        <ecNumber evidence="3">3.2.2.27</ecNumber>
    </recommendedName>
</protein>
<evidence type="ECO:0000256" key="10">
    <source>
        <dbReference type="ARBA" id="ARBA00023014"/>
    </source>
</evidence>
<dbReference type="Gene3D" id="3.40.470.10">
    <property type="entry name" value="Uracil-DNA glycosylase-like domain"/>
    <property type="match status" value="1"/>
</dbReference>
<evidence type="ECO:0000256" key="3">
    <source>
        <dbReference type="ARBA" id="ARBA00012030"/>
    </source>
</evidence>
<dbReference type="Pfam" id="PF03167">
    <property type="entry name" value="UDG"/>
    <property type="match status" value="1"/>
</dbReference>
<evidence type="ECO:0000256" key="7">
    <source>
        <dbReference type="ARBA" id="ARBA00022763"/>
    </source>
</evidence>
<evidence type="ECO:0000256" key="11">
    <source>
        <dbReference type="ARBA" id="ARBA00023204"/>
    </source>
</evidence>
<dbReference type="InterPro" id="IPR036895">
    <property type="entry name" value="Uracil-DNA_glycosylase-like_sf"/>
</dbReference>
<dbReference type="RefSeq" id="WP_188706654.1">
    <property type="nucleotide sequence ID" value="NZ_BMIG01000002.1"/>
</dbReference>
<dbReference type="InterPro" id="IPR005273">
    <property type="entry name" value="Ura-DNA_glyco_family4"/>
</dbReference>